<keyword evidence="2" id="KW-1185">Reference proteome</keyword>
<dbReference type="AlphaFoldDB" id="A0A4R5N869"/>
<dbReference type="Proteomes" id="UP000295681">
    <property type="component" value="Unassembled WGS sequence"/>
</dbReference>
<accession>A0A4R5N869</accession>
<proteinExistence type="predicted"/>
<dbReference type="EMBL" id="PUFI01000014">
    <property type="protein sequence ID" value="TDG68119.1"/>
    <property type="molecule type" value="Genomic_DNA"/>
</dbReference>
<gene>
    <name evidence="1" type="ORF">C5L23_000425</name>
</gene>
<organism evidence="1 2">
    <name type="scientific">Leuconostoc fallax</name>
    <dbReference type="NCBI Taxonomy" id="1251"/>
    <lineage>
        <taxon>Bacteria</taxon>
        <taxon>Bacillati</taxon>
        <taxon>Bacillota</taxon>
        <taxon>Bacilli</taxon>
        <taxon>Lactobacillales</taxon>
        <taxon>Lactobacillaceae</taxon>
        <taxon>Leuconostoc</taxon>
    </lineage>
</organism>
<dbReference type="RefSeq" id="WP_010007731.1">
    <property type="nucleotide sequence ID" value="NZ_JAGYGP010000001.1"/>
</dbReference>
<evidence type="ECO:0000313" key="1">
    <source>
        <dbReference type="EMBL" id="TDG68119.1"/>
    </source>
</evidence>
<evidence type="ECO:0000313" key="2">
    <source>
        <dbReference type="Proteomes" id="UP000295681"/>
    </source>
</evidence>
<name>A0A4R5N869_9LACO</name>
<comment type="caution">
    <text evidence="1">The sequence shown here is derived from an EMBL/GenBank/DDBJ whole genome shotgun (WGS) entry which is preliminary data.</text>
</comment>
<sequence>MNNIEKIRTLTDLDTHTVLETVPMRIDEYKAVCHEKTAASVSILEKLSLLFSEQLDQKGSQVASTKHPIHIRLSADYLLNLGITISDWISLKWAFESAWHGEQLAVAFFIDGNLERLVVTSEEFVEAFAGYLILQTNGQFEPYIDEFNDNQVYDWRLVRLTQYSQQLSEVNWQDVTAQFINSTLPVMNQ</sequence>
<protein>
    <submittedName>
        <fullName evidence="1">Uncharacterized protein</fullName>
    </submittedName>
</protein>
<reference evidence="1 2" key="1">
    <citation type="journal article" date="2019" name="Appl. Microbiol. Biotechnol.">
        <title>Uncovering carbohydrate metabolism through a genotype-phenotype association study of 56 lactic acid bacteria genomes.</title>
        <authorList>
            <person name="Buron-Moles G."/>
            <person name="Chailyan A."/>
            <person name="Dolejs I."/>
            <person name="Forster J."/>
            <person name="Miks M.H."/>
        </authorList>
    </citation>
    <scope>NUCLEOTIDE SEQUENCE [LARGE SCALE GENOMIC DNA]</scope>
    <source>
        <strain evidence="1 2">ATCC 700006</strain>
    </source>
</reference>